<comment type="caution">
    <text evidence="4">The sequence shown here is derived from an EMBL/GenBank/DDBJ whole genome shotgun (WGS) entry which is preliminary data.</text>
</comment>
<protein>
    <submittedName>
        <fullName evidence="4">Glycine betaine ABC transporter substrate-binding protein</fullName>
    </submittedName>
</protein>
<feature type="chain" id="PRO_5045880687" evidence="2">
    <location>
        <begin position="20"/>
        <end position="333"/>
    </location>
</feature>
<dbReference type="Proteomes" id="UP001172708">
    <property type="component" value="Unassembled WGS sequence"/>
</dbReference>
<name>A0ABT8GES7_9MICO</name>
<dbReference type="SUPFAM" id="SSF53850">
    <property type="entry name" value="Periplasmic binding protein-like II"/>
    <property type="match status" value="2"/>
</dbReference>
<feature type="compositionally biased region" description="Low complexity" evidence="1">
    <location>
        <begin position="21"/>
        <end position="41"/>
    </location>
</feature>
<evidence type="ECO:0000256" key="1">
    <source>
        <dbReference type="SAM" id="MobiDB-lite"/>
    </source>
</evidence>
<evidence type="ECO:0000259" key="3">
    <source>
        <dbReference type="Pfam" id="PF04069"/>
    </source>
</evidence>
<gene>
    <name evidence="4" type="ORF">QQX02_02755</name>
</gene>
<dbReference type="RefSeq" id="WP_301141070.1">
    <property type="nucleotide sequence ID" value="NZ_JAUHQA010000001.1"/>
</dbReference>
<feature type="region of interest" description="Disordered" evidence="1">
    <location>
        <begin position="21"/>
        <end position="46"/>
    </location>
</feature>
<feature type="domain" description="ABC-type glycine betaine transport system substrate-binding" evidence="3">
    <location>
        <begin position="57"/>
        <end position="126"/>
    </location>
</feature>
<feature type="domain" description="ABC-type glycine betaine transport system substrate-binding" evidence="3">
    <location>
        <begin position="139"/>
        <end position="331"/>
    </location>
</feature>
<reference evidence="4" key="1">
    <citation type="submission" date="2023-06" db="EMBL/GenBank/DDBJ databases">
        <title>Egi l300058.</title>
        <authorList>
            <person name="Gao L."/>
            <person name="Fang B.-Z."/>
            <person name="Li W.-J."/>
        </authorList>
    </citation>
    <scope>NUCLEOTIDE SEQUENCE</scope>
    <source>
        <strain evidence="4">EGI L300058</strain>
    </source>
</reference>
<sequence>MRTRNATLAALAVASLTLAGCSSGGSDDPTPDDSTAPTTGASEPATAQECLPVPGEQLVVLEDDMMLQNSDNIIPALNADVATDDVLAALDAVSAALDTEGLIELNKAVDIDRQTSEEVAEAWVDEAGISVEETGDGSSITVGAANFTENITLAEIYAEVLDDAGYETEVREIGNRETYLPALTGGEIDIVPEYAATFAEFLDGDIDNVVASGDIAETVAALEPLAEEQGLVVGAAADAQDQNAFAVTQGFIDAYGVTTLSELAESCGPIVLGGPPECPERPFCQPGLESTYGLEVAEFRALDAGGPLSKTAITSGEVAVGLVFSSDGALAAG</sequence>
<dbReference type="EMBL" id="JAUHQA010000001">
    <property type="protein sequence ID" value="MDN4479844.1"/>
    <property type="molecule type" value="Genomic_DNA"/>
</dbReference>
<dbReference type="Gene3D" id="3.40.190.10">
    <property type="entry name" value="Periplasmic binding protein-like II"/>
    <property type="match status" value="2"/>
</dbReference>
<dbReference type="Pfam" id="PF04069">
    <property type="entry name" value="OpuAC"/>
    <property type="match status" value="2"/>
</dbReference>
<feature type="signal peptide" evidence="2">
    <location>
        <begin position="1"/>
        <end position="19"/>
    </location>
</feature>
<dbReference type="InterPro" id="IPR007210">
    <property type="entry name" value="ABC_Gly_betaine_transp_sub-bd"/>
</dbReference>
<evidence type="ECO:0000256" key="2">
    <source>
        <dbReference type="SAM" id="SignalP"/>
    </source>
</evidence>
<organism evidence="4 5">
    <name type="scientific">Demequina muriae</name>
    <dbReference type="NCBI Taxonomy" id="3051664"/>
    <lineage>
        <taxon>Bacteria</taxon>
        <taxon>Bacillati</taxon>
        <taxon>Actinomycetota</taxon>
        <taxon>Actinomycetes</taxon>
        <taxon>Micrococcales</taxon>
        <taxon>Demequinaceae</taxon>
        <taxon>Demequina</taxon>
    </lineage>
</organism>
<proteinExistence type="predicted"/>
<keyword evidence="5" id="KW-1185">Reference proteome</keyword>
<accession>A0ABT8GES7</accession>
<evidence type="ECO:0000313" key="4">
    <source>
        <dbReference type="EMBL" id="MDN4479844.1"/>
    </source>
</evidence>
<dbReference type="PROSITE" id="PS51257">
    <property type="entry name" value="PROKAR_LIPOPROTEIN"/>
    <property type="match status" value="1"/>
</dbReference>
<evidence type="ECO:0000313" key="5">
    <source>
        <dbReference type="Proteomes" id="UP001172708"/>
    </source>
</evidence>
<keyword evidence="2" id="KW-0732">Signal</keyword>